<dbReference type="SUPFAM" id="SSF48317">
    <property type="entry name" value="Acid phosphatase/Vanadium-dependent haloperoxidase"/>
    <property type="match status" value="1"/>
</dbReference>
<dbReference type="InterPro" id="IPR036938">
    <property type="entry name" value="PAP2/HPO_sf"/>
</dbReference>
<dbReference type="Pfam" id="PF01569">
    <property type="entry name" value="PAP2"/>
    <property type="match status" value="1"/>
</dbReference>
<dbReference type="Proteomes" id="UP001596495">
    <property type="component" value="Unassembled WGS sequence"/>
</dbReference>
<dbReference type="InterPro" id="IPR000326">
    <property type="entry name" value="PAP2/HPO"/>
</dbReference>
<evidence type="ECO:0000313" key="3">
    <source>
        <dbReference type="Proteomes" id="UP001596495"/>
    </source>
</evidence>
<sequence length="333" mass="36509">MSSGWIASDAVTVSRFATSGPFEGPVVDPATHPFDQPDNLRLWADEPRVTAIFTELAQGLSFPAERRTEKAGLAYTDLDARTPRRQALLMLRAPDRAILNRQMELVAAYADLRGDRGAEILAQMAPPVDFWAGVIGLQAHRHKKTLQVMDLAFSLAVHVEMRFKHMFAVVRPVELSPQIQPMIATPGHGAWPSGHATEAFIMAHVLASLLKAARPGRKHHKGNEATEVQLQRLAARIAVNRTVAGVHYPVDSAVGRMLGTVLGQFLVARAQGGQMREHGFDGLKFHGPDGEPLDFEPQQPLDSGAGSVHGKPHRIDAGPLLSWLWQDAIKEWQ</sequence>
<proteinExistence type="predicted"/>
<organism evidence="2 3">
    <name type="scientific">Hydrogenophaga bisanensis</name>
    <dbReference type="NCBI Taxonomy" id="439611"/>
    <lineage>
        <taxon>Bacteria</taxon>
        <taxon>Pseudomonadati</taxon>
        <taxon>Pseudomonadota</taxon>
        <taxon>Betaproteobacteria</taxon>
        <taxon>Burkholderiales</taxon>
        <taxon>Comamonadaceae</taxon>
        <taxon>Hydrogenophaga</taxon>
    </lineage>
</organism>
<name>A0ABW2R8I7_9BURK</name>
<comment type="caution">
    <text evidence="2">The sequence shown here is derived from an EMBL/GenBank/DDBJ whole genome shotgun (WGS) entry which is preliminary data.</text>
</comment>
<dbReference type="EMBL" id="JBHTBX010000004">
    <property type="protein sequence ID" value="MFC7434386.1"/>
    <property type="molecule type" value="Genomic_DNA"/>
</dbReference>
<gene>
    <name evidence="2" type="ORF">ACFQNJ_07660</name>
</gene>
<dbReference type="Gene3D" id="1.20.144.10">
    <property type="entry name" value="Phosphatidic acid phosphatase type 2/haloperoxidase"/>
    <property type="match status" value="1"/>
</dbReference>
<reference evidence="3" key="1">
    <citation type="journal article" date="2019" name="Int. J. Syst. Evol. Microbiol.">
        <title>The Global Catalogue of Microorganisms (GCM) 10K type strain sequencing project: providing services to taxonomists for standard genome sequencing and annotation.</title>
        <authorList>
            <consortium name="The Broad Institute Genomics Platform"/>
            <consortium name="The Broad Institute Genome Sequencing Center for Infectious Disease"/>
            <person name="Wu L."/>
            <person name="Ma J."/>
        </authorList>
    </citation>
    <scope>NUCLEOTIDE SEQUENCE [LARGE SCALE GENOMIC DNA]</scope>
    <source>
        <strain evidence="3">CCUG 54518</strain>
    </source>
</reference>
<keyword evidence="3" id="KW-1185">Reference proteome</keyword>
<protein>
    <submittedName>
        <fullName evidence="2">Phosphatase PAP2 family protein</fullName>
    </submittedName>
</protein>
<evidence type="ECO:0000313" key="2">
    <source>
        <dbReference type="EMBL" id="MFC7434386.1"/>
    </source>
</evidence>
<dbReference type="RefSeq" id="WP_382255672.1">
    <property type="nucleotide sequence ID" value="NZ_JBHTBX010000004.1"/>
</dbReference>
<feature type="domain" description="Phosphatidic acid phosphatase type 2/haloperoxidase" evidence="1">
    <location>
        <begin position="151"/>
        <end position="267"/>
    </location>
</feature>
<accession>A0ABW2R8I7</accession>
<evidence type="ECO:0000259" key="1">
    <source>
        <dbReference type="Pfam" id="PF01569"/>
    </source>
</evidence>